<keyword evidence="2" id="KW-0547">Nucleotide-binding</keyword>
<dbReference type="SUPFAM" id="SSF52540">
    <property type="entry name" value="P-loop containing nucleoside triphosphate hydrolases"/>
    <property type="match status" value="1"/>
</dbReference>
<feature type="region of interest" description="Disordered" evidence="1">
    <location>
        <begin position="191"/>
        <end position="211"/>
    </location>
</feature>
<evidence type="ECO:0000256" key="1">
    <source>
        <dbReference type="SAM" id="MobiDB-lite"/>
    </source>
</evidence>
<proteinExistence type="predicted"/>
<dbReference type="EMBL" id="JANTYZ010000007">
    <property type="protein sequence ID" value="MCS3865862.1"/>
    <property type="molecule type" value="Genomic_DNA"/>
</dbReference>
<evidence type="ECO:0000313" key="3">
    <source>
        <dbReference type="Proteomes" id="UP001155034"/>
    </source>
</evidence>
<protein>
    <submittedName>
        <fullName evidence="2">Energy-coupling factor transporter ATP-binding protein EcfA2</fullName>
    </submittedName>
</protein>
<name>A0A9X2U2Q3_9BACT</name>
<accession>A0A9X2U2Q3</accession>
<organism evidence="2 3">
    <name type="scientific">Salinibacter ruber</name>
    <dbReference type="NCBI Taxonomy" id="146919"/>
    <lineage>
        <taxon>Bacteria</taxon>
        <taxon>Pseudomonadati</taxon>
        <taxon>Rhodothermota</taxon>
        <taxon>Rhodothermia</taxon>
        <taxon>Rhodothermales</taxon>
        <taxon>Salinibacteraceae</taxon>
        <taxon>Salinibacter</taxon>
    </lineage>
</organism>
<dbReference type="AlphaFoldDB" id="A0A9X2U2Q3"/>
<gene>
    <name evidence="2" type="ORF">GGP82_002426</name>
</gene>
<comment type="caution">
    <text evidence="2">The sequence shown here is derived from an EMBL/GenBank/DDBJ whole genome shotgun (WGS) entry which is preliminary data.</text>
</comment>
<feature type="compositionally biased region" description="Acidic residues" evidence="1">
    <location>
        <begin position="255"/>
        <end position="295"/>
    </location>
</feature>
<dbReference type="Pfam" id="PF13481">
    <property type="entry name" value="AAA_25"/>
    <property type="match status" value="1"/>
</dbReference>
<reference evidence="2" key="1">
    <citation type="submission" date="2022-08" db="EMBL/GenBank/DDBJ databases">
        <title>Genomic Encyclopedia of Type Strains, Phase V (KMG-V): Genome sequencing to study the core and pangenomes of soil and plant-associated prokaryotes.</title>
        <authorList>
            <person name="Whitman W."/>
        </authorList>
    </citation>
    <scope>NUCLEOTIDE SEQUENCE</scope>
    <source>
        <strain evidence="2">SP2016B</strain>
    </source>
</reference>
<dbReference type="GO" id="GO:0005524">
    <property type="term" value="F:ATP binding"/>
    <property type="evidence" value="ECO:0007669"/>
    <property type="project" value="UniProtKB-KW"/>
</dbReference>
<feature type="region of interest" description="Disordered" evidence="1">
    <location>
        <begin position="250"/>
        <end position="307"/>
    </location>
</feature>
<sequence length="307" mass="33212">MAVSAYDLAQKNFPAMPMPAPYDTVVGDVWPGFQMLIWGPKGAGKSTQTLLMAASLVPHAVTAGGTVMIVAAEEGKGVGVQRRLERVGIPDEVAGHMMIEEWKGMDHLKKSMQENGAKWVVIDSISVVPVASLDLIDYCRSNGIGSLLVAHARKGGWTYKGNSKIGHEVDAVLHCHREEDGQGRYMISTKKNRALDSPPPSMPAPKDVSEISDVPQAEEVMRENPDCSVGEGEEQSAQCKAIMASLRAEGQLNDEFTEEEGEGASAEDIDEAPDPQETDVAAEEEEEEFDVEEGLENLMAMMDKAID</sequence>
<dbReference type="RefSeq" id="WP_259083829.1">
    <property type="nucleotide sequence ID" value="NZ_JANTYZ010000007.1"/>
</dbReference>
<keyword evidence="2" id="KW-0067">ATP-binding</keyword>
<dbReference type="Proteomes" id="UP001155034">
    <property type="component" value="Unassembled WGS sequence"/>
</dbReference>
<dbReference type="Gene3D" id="3.40.50.300">
    <property type="entry name" value="P-loop containing nucleotide triphosphate hydrolases"/>
    <property type="match status" value="1"/>
</dbReference>
<evidence type="ECO:0000313" key="2">
    <source>
        <dbReference type="EMBL" id="MCS3865862.1"/>
    </source>
</evidence>
<dbReference type="InterPro" id="IPR027417">
    <property type="entry name" value="P-loop_NTPase"/>
</dbReference>